<feature type="domain" description="HTH lysR-type" evidence="5">
    <location>
        <begin position="49"/>
        <end position="98"/>
    </location>
</feature>
<keyword evidence="7" id="KW-1185">Reference proteome</keyword>
<dbReference type="GO" id="GO:0032993">
    <property type="term" value="C:protein-DNA complex"/>
    <property type="evidence" value="ECO:0007669"/>
    <property type="project" value="TreeGrafter"/>
</dbReference>
<sequence length="351" mass="39264">MNRIRFGNRTSRIEELKVVPCSNALCYEHAKKRGRGRMGMLNANYVIEFTELAKRLNYTETARALNMSQPSLSKHISQFEKELKLELFKRDGNSLRLTKCGAELLPLAYRAIEAMEELDSKAHYLRRHPPAHLSISGLTDEGPSTEVLGFLISLINSEYGANCLEVKHRYNKNPAEMLESGDVDIVFDPAPVEEMPEGSNVEVLRVADLKLTAIVDAGNPLASKGRIGVSDLEKSTFVRYEGIYLSRSWCYIEEACERHGFTPKTRSCLCSGIPELFALCAGLGDMVLVVGSNFGARIPEGIKPFCRVLDVADGDFCMPLQLMYRKDNDNPVLTELVARIEAMPNPPLRFE</sequence>
<dbReference type="Pfam" id="PF03466">
    <property type="entry name" value="LysR_substrate"/>
    <property type="match status" value="1"/>
</dbReference>
<dbReference type="InterPro" id="IPR036390">
    <property type="entry name" value="WH_DNA-bd_sf"/>
</dbReference>
<evidence type="ECO:0000256" key="3">
    <source>
        <dbReference type="ARBA" id="ARBA00023125"/>
    </source>
</evidence>
<dbReference type="SUPFAM" id="SSF53850">
    <property type="entry name" value="Periplasmic binding protein-like II"/>
    <property type="match status" value="1"/>
</dbReference>
<dbReference type="InterPro" id="IPR005119">
    <property type="entry name" value="LysR_subst-bd"/>
</dbReference>
<dbReference type="PANTHER" id="PTHR30346">
    <property type="entry name" value="TRANSCRIPTIONAL DUAL REGULATOR HCAR-RELATED"/>
    <property type="match status" value="1"/>
</dbReference>
<dbReference type="PANTHER" id="PTHR30346:SF0">
    <property type="entry name" value="HCA OPERON TRANSCRIPTIONAL ACTIVATOR HCAR"/>
    <property type="match status" value="1"/>
</dbReference>
<protein>
    <submittedName>
        <fullName evidence="6">LysR family transcriptional regulator</fullName>
    </submittedName>
</protein>
<dbReference type="PRINTS" id="PR00039">
    <property type="entry name" value="HTHLYSR"/>
</dbReference>
<keyword evidence="3" id="KW-0238">DNA-binding</keyword>
<dbReference type="SUPFAM" id="SSF46785">
    <property type="entry name" value="Winged helix' DNA-binding domain"/>
    <property type="match status" value="1"/>
</dbReference>
<dbReference type="Gene3D" id="1.10.10.10">
    <property type="entry name" value="Winged helix-like DNA-binding domain superfamily/Winged helix DNA-binding domain"/>
    <property type="match status" value="1"/>
</dbReference>
<dbReference type="InterPro" id="IPR000847">
    <property type="entry name" value="LysR_HTH_N"/>
</dbReference>
<dbReference type="Pfam" id="PF00126">
    <property type="entry name" value="HTH_1"/>
    <property type="match status" value="1"/>
</dbReference>
<dbReference type="OrthoDB" id="3171066at2"/>
<gene>
    <name evidence="6" type="ORF">F8C90_07265</name>
</gene>
<dbReference type="InterPro" id="IPR036388">
    <property type="entry name" value="WH-like_DNA-bd_sf"/>
</dbReference>
<evidence type="ECO:0000256" key="2">
    <source>
        <dbReference type="ARBA" id="ARBA00023015"/>
    </source>
</evidence>
<dbReference type="EMBL" id="WAJR01000017">
    <property type="protein sequence ID" value="KAB1640146.1"/>
    <property type="molecule type" value="Genomic_DNA"/>
</dbReference>
<dbReference type="AlphaFoldDB" id="A0A6N6NQY5"/>
<dbReference type="Proteomes" id="UP000468668">
    <property type="component" value="Unassembled WGS sequence"/>
</dbReference>
<proteinExistence type="inferred from homology"/>
<accession>A0A6N6NQY5</accession>
<organism evidence="6 7">
    <name type="scientific">Ellagibacter isourolithinifaciens</name>
    <dbReference type="NCBI Taxonomy" id="2137581"/>
    <lineage>
        <taxon>Bacteria</taxon>
        <taxon>Bacillati</taxon>
        <taxon>Actinomycetota</taxon>
        <taxon>Coriobacteriia</taxon>
        <taxon>Eggerthellales</taxon>
        <taxon>Eggerthellaceae</taxon>
        <taxon>Ellagibacter</taxon>
    </lineage>
</organism>
<evidence type="ECO:0000256" key="1">
    <source>
        <dbReference type="ARBA" id="ARBA00009437"/>
    </source>
</evidence>
<comment type="caution">
    <text evidence="6">The sequence shown here is derived from an EMBL/GenBank/DDBJ whole genome shotgun (WGS) entry which is preliminary data.</text>
</comment>
<keyword evidence="2" id="KW-0805">Transcription regulation</keyword>
<evidence type="ECO:0000259" key="5">
    <source>
        <dbReference type="PROSITE" id="PS50931"/>
    </source>
</evidence>
<keyword evidence="4" id="KW-0804">Transcription</keyword>
<comment type="similarity">
    <text evidence="1">Belongs to the LysR transcriptional regulatory family.</text>
</comment>
<dbReference type="PROSITE" id="PS50931">
    <property type="entry name" value="HTH_LYSR"/>
    <property type="match status" value="1"/>
</dbReference>
<evidence type="ECO:0000256" key="4">
    <source>
        <dbReference type="ARBA" id="ARBA00023163"/>
    </source>
</evidence>
<evidence type="ECO:0000313" key="7">
    <source>
        <dbReference type="Proteomes" id="UP000468668"/>
    </source>
</evidence>
<name>A0A6N6NQY5_9ACTN</name>
<evidence type="ECO:0000313" key="6">
    <source>
        <dbReference type="EMBL" id="KAB1640146.1"/>
    </source>
</evidence>
<dbReference type="GO" id="GO:0003677">
    <property type="term" value="F:DNA binding"/>
    <property type="evidence" value="ECO:0007669"/>
    <property type="project" value="UniProtKB-KW"/>
</dbReference>
<reference evidence="6 7" key="1">
    <citation type="submission" date="2019-09" db="EMBL/GenBank/DDBJ databases">
        <title>Whole genome shotgun sequencing (WGS) of Ellagibacter isourolithinifaciens DSM 104140(T) and Adlercreutzia muris DSM 29508(T).</title>
        <authorList>
            <person name="Stoll D.A."/>
            <person name="Danylec N."/>
            <person name="Huch M."/>
        </authorList>
    </citation>
    <scope>NUCLEOTIDE SEQUENCE [LARGE SCALE GENOMIC DNA]</scope>
    <source>
        <strain evidence="6 7">DSM 104140</strain>
    </source>
</reference>
<dbReference type="Gene3D" id="3.40.190.10">
    <property type="entry name" value="Periplasmic binding protein-like II"/>
    <property type="match status" value="2"/>
</dbReference>
<dbReference type="GO" id="GO:0003700">
    <property type="term" value="F:DNA-binding transcription factor activity"/>
    <property type="evidence" value="ECO:0007669"/>
    <property type="project" value="InterPro"/>
</dbReference>